<keyword evidence="5" id="KW-0130">Cell adhesion</keyword>
<evidence type="ECO:0000256" key="5">
    <source>
        <dbReference type="ARBA" id="ARBA00022889"/>
    </source>
</evidence>
<feature type="domain" description="Chaplin" evidence="9">
    <location>
        <begin position="38"/>
        <end position="78"/>
    </location>
</feature>
<keyword evidence="4 8" id="KW-0732">Signal</keyword>
<dbReference type="PATRIC" id="fig|1938.6.peg.7621"/>
<keyword evidence="6 7" id="KW-0034">Amyloid</keyword>
<dbReference type="Proteomes" id="UP000037023">
    <property type="component" value="Unassembled WGS sequence"/>
</dbReference>
<dbReference type="InterPro" id="IPR005528">
    <property type="entry name" value="ChpA-H"/>
</dbReference>
<name>A0A0L8J9S9_STRVR</name>
<keyword evidence="2" id="KW-0134">Cell wall</keyword>
<evidence type="ECO:0000313" key="11">
    <source>
        <dbReference type="Proteomes" id="UP000037023"/>
    </source>
</evidence>
<dbReference type="AlphaFoldDB" id="A0A0L8J9S9"/>
<keyword evidence="3" id="KW-0964">Secreted</keyword>
<comment type="caution">
    <text evidence="10">The sequence shown here is derived from an EMBL/GenBank/DDBJ whole genome shotgun (WGS) entry which is preliminary data.</text>
</comment>
<evidence type="ECO:0000256" key="8">
    <source>
        <dbReference type="SAM" id="SignalP"/>
    </source>
</evidence>
<feature type="chain" id="PRO_5005585048" description="Chaplin domain-containing protein" evidence="8">
    <location>
        <begin position="28"/>
        <end position="79"/>
    </location>
</feature>
<dbReference type="Pfam" id="PF03777">
    <property type="entry name" value="ChpA-C"/>
    <property type="match status" value="1"/>
</dbReference>
<proteinExistence type="predicted"/>
<comment type="subcellular location">
    <subcellularLocation>
        <location evidence="1">Secreted</location>
        <location evidence="1">Cell wall</location>
    </subcellularLocation>
</comment>
<evidence type="ECO:0000256" key="2">
    <source>
        <dbReference type="ARBA" id="ARBA00022512"/>
    </source>
</evidence>
<dbReference type="GO" id="GO:0007155">
    <property type="term" value="P:cell adhesion"/>
    <property type="evidence" value="ECO:0007669"/>
    <property type="project" value="UniProtKB-KW"/>
</dbReference>
<gene>
    <name evidence="10" type="ORF">ADK34_35345</name>
</gene>
<protein>
    <recommendedName>
        <fullName evidence="9">Chaplin domain-containing protein</fullName>
    </recommendedName>
</protein>
<dbReference type="OrthoDB" id="3544424at2"/>
<dbReference type="RefSeq" id="WP_033210864.1">
    <property type="nucleotide sequence ID" value="NZ_LGUP01000393.1"/>
</dbReference>
<sequence length="79" mass="7693">MSRAWKSAGLTLVTGAVVAGGASVASADSWAEGVAAHSPGVGSGNLIQAPVHVPVNACGNTVTVIGLLNPSFGNLCVNH</sequence>
<dbReference type="PROSITE" id="PS51884">
    <property type="entry name" value="CHAPLIN"/>
    <property type="match status" value="1"/>
</dbReference>
<reference evidence="10 11" key="1">
    <citation type="submission" date="2015-06" db="EMBL/GenBank/DDBJ databases">
        <authorList>
            <person name="Hoefler B.C."/>
            <person name="Straight P.D."/>
        </authorList>
    </citation>
    <scope>NUCLEOTIDE SEQUENCE [LARGE SCALE GENOMIC DNA]</scope>
    <source>
        <strain evidence="10 11">NRRL 3427</strain>
    </source>
</reference>
<evidence type="ECO:0000313" key="10">
    <source>
        <dbReference type="EMBL" id="KOG10381.1"/>
    </source>
</evidence>
<feature type="signal peptide" evidence="8">
    <location>
        <begin position="1"/>
        <end position="27"/>
    </location>
</feature>
<evidence type="ECO:0000256" key="3">
    <source>
        <dbReference type="ARBA" id="ARBA00022525"/>
    </source>
</evidence>
<evidence type="ECO:0000256" key="1">
    <source>
        <dbReference type="ARBA" id="ARBA00004191"/>
    </source>
</evidence>
<evidence type="ECO:0000256" key="6">
    <source>
        <dbReference type="ARBA" id="ARBA00023087"/>
    </source>
</evidence>
<evidence type="ECO:0000256" key="7">
    <source>
        <dbReference type="PROSITE-ProRule" id="PRU01232"/>
    </source>
</evidence>
<evidence type="ECO:0000259" key="9">
    <source>
        <dbReference type="PROSITE" id="PS51884"/>
    </source>
</evidence>
<dbReference type="EMBL" id="LGUP01000393">
    <property type="protein sequence ID" value="KOG10381.1"/>
    <property type="molecule type" value="Genomic_DNA"/>
</dbReference>
<organism evidence="10 11">
    <name type="scientific">Streptomyces viridochromogenes</name>
    <dbReference type="NCBI Taxonomy" id="1938"/>
    <lineage>
        <taxon>Bacteria</taxon>
        <taxon>Bacillati</taxon>
        <taxon>Actinomycetota</taxon>
        <taxon>Actinomycetes</taxon>
        <taxon>Kitasatosporales</taxon>
        <taxon>Streptomycetaceae</taxon>
        <taxon>Streptomyces</taxon>
    </lineage>
</organism>
<accession>A0A0L8J9S9</accession>
<evidence type="ECO:0000256" key="4">
    <source>
        <dbReference type="ARBA" id="ARBA00022729"/>
    </source>
</evidence>